<dbReference type="AlphaFoldDB" id="A0A9D1DTS1"/>
<reference evidence="1" key="1">
    <citation type="submission" date="2020-10" db="EMBL/GenBank/DDBJ databases">
        <authorList>
            <person name="Gilroy R."/>
        </authorList>
    </citation>
    <scope>NUCLEOTIDE SEQUENCE</scope>
    <source>
        <strain evidence="1">CHK184-20233</strain>
    </source>
</reference>
<dbReference type="InterPro" id="IPR012340">
    <property type="entry name" value="NA-bd_OB-fold"/>
</dbReference>
<sequence>MNNDINFNKVLISGVINAVTDTNDKYIKFGITTRKYTTKEDKNVYVSLNIARELYHIYKDYFIKGNKIYIKGYLNSYIDRNKKIQSFITVTDVANNSEEIIKGRKAPHIREDDDGVLIWDGNRCESTPATLEEQKKMEEILSEFK</sequence>
<dbReference type="SUPFAM" id="SSF50249">
    <property type="entry name" value="Nucleic acid-binding proteins"/>
    <property type="match status" value="1"/>
</dbReference>
<accession>A0A9D1DTS1</accession>
<dbReference type="Proteomes" id="UP000824232">
    <property type="component" value="Unassembled WGS sequence"/>
</dbReference>
<evidence type="ECO:0000313" key="1">
    <source>
        <dbReference type="EMBL" id="HIR58950.1"/>
    </source>
</evidence>
<comment type="caution">
    <text evidence="1">The sequence shown here is derived from an EMBL/GenBank/DDBJ whole genome shotgun (WGS) entry which is preliminary data.</text>
</comment>
<proteinExistence type="predicted"/>
<protein>
    <submittedName>
        <fullName evidence="1">Uncharacterized protein</fullName>
    </submittedName>
</protein>
<gene>
    <name evidence="1" type="ORF">IAB38_02770</name>
</gene>
<reference evidence="1" key="2">
    <citation type="journal article" date="2021" name="PeerJ">
        <title>Extensive microbial diversity within the chicken gut microbiome revealed by metagenomics and culture.</title>
        <authorList>
            <person name="Gilroy R."/>
            <person name="Ravi A."/>
            <person name="Getino M."/>
            <person name="Pursley I."/>
            <person name="Horton D.L."/>
            <person name="Alikhan N.F."/>
            <person name="Baker D."/>
            <person name="Gharbi K."/>
            <person name="Hall N."/>
            <person name="Watson M."/>
            <person name="Adriaenssens E.M."/>
            <person name="Foster-Nyarko E."/>
            <person name="Jarju S."/>
            <person name="Secka A."/>
            <person name="Antonio M."/>
            <person name="Oren A."/>
            <person name="Chaudhuri R.R."/>
            <person name="La Ragione R."/>
            <person name="Hildebrand F."/>
            <person name="Pallen M.J."/>
        </authorList>
    </citation>
    <scope>NUCLEOTIDE SEQUENCE</scope>
    <source>
        <strain evidence="1">CHK184-20233</strain>
    </source>
</reference>
<organism evidence="1 2">
    <name type="scientific">Candidatus Onthousia excrementipullorum</name>
    <dbReference type="NCBI Taxonomy" id="2840884"/>
    <lineage>
        <taxon>Bacteria</taxon>
        <taxon>Bacillati</taxon>
        <taxon>Bacillota</taxon>
        <taxon>Bacilli</taxon>
        <taxon>Candidatus Onthousia</taxon>
    </lineage>
</organism>
<dbReference type="EMBL" id="DVHC01000029">
    <property type="protein sequence ID" value="HIR58950.1"/>
    <property type="molecule type" value="Genomic_DNA"/>
</dbReference>
<name>A0A9D1DTS1_9FIRM</name>
<evidence type="ECO:0000313" key="2">
    <source>
        <dbReference type="Proteomes" id="UP000824232"/>
    </source>
</evidence>